<dbReference type="KEGG" id="hro:HELRODRAFT_63876"/>
<comment type="similarity">
    <text evidence="1">Belongs to the cyclin-dependent kinase 5 activator family.</text>
</comment>
<evidence type="ECO:0000256" key="1">
    <source>
        <dbReference type="ARBA" id="ARBA00010175"/>
    </source>
</evidence>
<dbReference type="SUPFAM" id="SSF47954">
    <property type="entry name" value="Cyclin-like"/>
    <property type="match status" value="1"/>
</dbReference>
<dbReference type="RefSeq" id="XP_009015496.1">
    <property type="nucleotide sequence ID" value="XM_009017248.1"/>
</dbReference>
<dbReference type="GeneID" id="20213563"/>
<sequence length="187" mass="21825">MKTSPIYVSVFYQNENSLNITTNIYSRKRIMHATTPELLLCLGGFFKKRCSHLKEFDSSKTLSWLKYVDRSLLSQGWQDVAFINPANIIFIYFLVSSELETPLMDEIIDVNNLQALVLTCFYLAYTYMGNEISYPSKPFLVNHEASQHFWDRCLRIINTRSSDMLKINRDPTFFANVFLELKSYLPS</sequence>
<evidence type="ECO:0008006" key="5">
    <source>
        <dbReference type="Google" id="ProtNLM"/>
    </source>
</evidence>
<dbReference type="OrthoDB" id="7676799at2759"/>
<dbReference type="eggNOG" id="KOG3932">
    <property type="taxonomic scope" value="Eukaryota"/>
</dbReference>
<gene>
    <name evidence="3" type="primary">20213563</name>
    <name evidence="2" type="ORF">HELRODRAFT_63876</name>
</gene>
<name>T1FXL5_HELRO</name>
<dbReference type="AlphaFoldDB" id="T1FXL5"/>
<reference evidence="3" key="3">
    <citation type="submission" date="2015-06" db="UniProtKB">
        <authorList>
            <consortium name="EnsemblMetazoa"/>
        </authorList>
    </citation>
    <scope>IDENTIFICATION</scope>
</reference>
<dbReference type="Proteomes" id="UP000015101">
    <property type="component" value="Unassembled WGS sequence"/>
</dbReference>
<keyword evidence="4" id="KW-1185">Reference proteome</keyword>
<dbReference type="EMBL" id="KB096324">
    <property type="protein sequence ID" value="ESO06128.1"/>
    <property type="molecule type" value="Genomic_DNA"/>
</dbReference>
<dbReference type="OMA" id="XSTSELL"/>
<dbReference type="GO" id="GO:0016533">
    <property type="term" value="C:protein kinase 5 complex"/>
    <property type="evidence" value="ECO:0007669"/>
    <property type="project" value="InterPro"/>
</dbReference>
<dbReference type="HOGENOM" id="CLU_034132_4_1_1"/>
<dbReference type="InterPro" id="IPR036915">
    <property type="entry name" value="Cyclin-like_sf"/>
</dbReference>
<dbReference type="STRING" id="6412.T1FXL5"/>
<evidence type="ECO:0000313" key="4">
    <source>
        <dbReference type="Proteomes" id="UP000015101"/>
    </source>
</evidence>
<dbReference type="PANTHER" id="PTHR23401">
    <property type="entry name" value="CYCLIN DEPENDANT KINASE-5 ACTIVATOR"/>
    <property type="match status" value="1"/>
</dbReference>
<reference evidence="2 4" key="2">
    <citation type="journal article" date="2013" name="Nature">
        <title>Insights into bilaterian evolution from three spiralian genomes.</title>
        <authorList>
            <person name="Simakov O."/>
            <person name="Marletaz F."/>
            <person name="Cho S.J."/>
            <person name="Edsinger-Gonzales E."/>
            <person name="Havlak P."/>
            <person name="Hellsten U."/>
            <person name="Kuo D.H."/>
            <person name="Larsson T."/>
            <person name="Lv J."/>
            <person name="Arendt D."/>
            <person name="Savage R."/>
            <person name="Osoegawa K."/>
            <person name="de Jong P."/>
            <person name="Grimwood J."/>
            <person name="Chapman J.A."/>
            <person name="Shapiro H."/>
            <person name="Aerts A."/>
            <person name="Otillar R.P."/>
            <person name="Terry A.Y."/>
            <person name="Boore J.L."/>
            <person name="Grigoriev I.V."/>
            <person name="Lindberg D.R."/>
            <person name="Seaver E.C."/>
            <person name="Weisblat D.A."/>
            <person name="Putnam N.H."/>
            <person name="Rokhsar D.S."/>
        </authorList>
    </citation>
    <scope>NUCLEOTIDE SEQUENCE</scope>
</reference>
<dbReference type="GO" id="GO:0061575">
    <property type="term" value="F:cyclin-dependent protein serine/threonine kinase activator activity"/>
    <property type="evidence" value="ECO:0007669"/>
    <property type="project" value="InterPro"/>
</dbReference>
<evidence type="ECO:0000313" key="2">
    <source>
        <dbReference type="EMBL" id="ESO06128.1"/>
    </source>
</evidence>
<dbReference type="EnsemblMetazoa" id="HelroT63876">
    <property type="protein sequence ID" value="HelroP63876"/>
    <property type="gene ID" value="HelroG63876"/>
</dbReference>
<dbReference type="Pfam" id="PF03261">
    <property type="entry name" value="CDK5_activator"/>
    <property type="match status" value="1"/>
</dbReference>
<organism evidence="3 4">
    <name type="scientific">Helobdella robusta</name>
    <name type="common">Californian leech</name>
    <dbReference type="NCBI Taxonomy" id="6412"/>
    <lineage>
        <taxon>Eukaryota</taxon>
        <taxon>Metazoa</taxon>
        <taxon>Spiralia</taxon>
        <taxon>Lophotrochozoa</taxon>
        <taxon>Annelida</taxon>
        <taxon>Clitellata</taxon>
        <taxon>Hirudinea</taxon>
        <taxon>Rhynchobdellida</taxon>
        <taxon>Glossiphoniidae</taxon>
        <taxon>Helobdella</taxon>
    </lineage>
</organism>
<protein>
    <recommendedName>
        <fullName evidence="5">Cyclin-dependent kinase 5 activator</fullName>
    </recommendedName>
</protein>
<evidence type="ECO:0000313" key="3">
    <source>
        <dbReference type="EnsemblMetazoa" id="HelroP63876"/>
    </source>
</evidence>
<accession>T1FXL5</accession>
<dbReference type="EMBL" id="AMQM01000560">
    <property type="status" value="NOT_ANNOTATED_CDS"/>
    <property type="molecule type" value="Genomic_DNA"/>
</dbReference>
<dbReference type="CTD" id="20213563"/>
<dbReference type="InterPro" id="IPR004944">
    <property type="entry name" value="CDK5_activator"/>
</dbReference>
<proteinExistence type="inferred from homology"/>
<reference evidence="4" key="1">
    <citation type="submission" date="2012-12" db="EMBL/GenBank/DDBJ databases">
        <authorList>
            <person name="Hellsten U."/>
            <person name="Grimwood J."/>
            <person name="Chapman J.A."/>
            <person name="Shapiro H."/>
            <person name="Aerts A."/>
            <person name="Otillar R.P."/>
            <person name="Terry A.Y."/>
            <person name="Boore J.L."/>
            <person name="Simakov O."/>
            <person name="Marletaz F."/>
            <person name="Cho S.-J."/>
            <person name="Edsinger-Gonzales E."/>
            <person name="Havlak P."/>
            <person name="Kuo D.-H."/>
            <person name="Larsson T."/>
            <person name="Lv J."/>
            <person name="Arendt D."/>
            <person name="Savage R."/>
            <person name="Osoegawa K."/>
            <person name="de Jong P."/>
            <person name="Lindberg D.R."/>
            <person name="Seaver E.C."/>
            <person name="Weisblat D.A."/>
            <person name="Putnam N.H."/>
            <person name="Grigoriev I.V."/>
            <person name="Rokhsar D.S."/>
        </authorList>
    </citation>
    <scope>NUCLEOTIDE SEQUENCE</scope>
</reference>
<dbReference type="InParanoid" id="T1FXL5"/>
<dbReference type="Gene3D" id="1.10.472.10">
    <property type="entry name" value="Cyclin-like"/>
    <property type="match status" value="1"/>
</dbReference>
<dbReference type="PANTHER" id="PTHR23401:SF0">
    <property type="entry name" value="CYCLIN-DEPENDENT KINASE 5 ACTIVATOR"/>
    <property type="match status" value="1"/>
</dbReference>